<dbReference type="PROSITE" id="PS00894">
    <property type="entry name" value="HTH_DEOR_1"/>
    <property type="match status" value="1"/>
</dbReference>
<keyword evidence="1" id="KW-0805">Transcription regulation</keyword>
<evidence type="ECO:0000256" key="3">
    <source>
        <dbReference type="ARBA" id="ARBA00023163"/>
    </source>
</evidence>
<dbReference type="SUPFAM" id="SSF100950">
    <property type="entry name" value="NagB/RpiA/CoA transferase-like"/>
    <property type="match status" value="1"/>
</dbReference>
<dbReference type="Proteomes" id="UP000609323">
    <property type="component" value="Unassembled WGS sequence"/>
</dbReference>
<dbReference type="EMBL" id="BMHF01000020">
    <property type="protein sequence ID" value="GGA49784.1"/>
    <property type="molecule type" value="Genomic_DNA"/>
</dbReference>
<proteinExistence type="predicted"/>
<comment type="caution">
    <text evidence="5">The sequence shown here is derived from an EMBL/GenBank/DDBJ whole genome shotgun (WGS) entry which is preliminary data.</text>
</comment>
<dbReference type="InterPro" id="IPR018356">
    <property type="entry name" value="Tscrpt_reg_HTH_DeoR_CS"/>
</dbReference>
<dbReference type="Pfam" id="PF00455">
    <property type="entry name" value="DeoRC"/>
    <property type="match status" value="1"/>
</dbReference>
<dbReference type="SUPFAM" id="SSF46785">
    <property type="entry name" value="Winged helix' DNA-binding domain"/>
    <property type="match status" value="1"/>
</dbReference>
<dbReference type="PANTHER" id="PTHR30363:SF51">
    <property type="entry name" value="HTH-TYPE TRANSCRIPTIONAL REPRESSOR GLCR"/>
    <property type="match status" value="1"/>
</dbReference>
<dbReference type="InterPro" id="IPR036390">
    <property type="entry name" value="WH_DNA-bd_sf"/>
</dbReference>
<evidence type="ECO:0000313" key="5">
    <source>
        <dbReference type="EMBL" id="GGA49784.1"/>
    </source>
</evidence>
<evidence type="ECO:0000313" key="6">
    <source>
        <dbReference type="Proteomes" id="UP000609323"/>
    </source>
</evidence>
<evidence type="ECO:0000259" key="4">
    <source>
        <dbReference type="PROSITE" id="PS51000"/>
    </source>
</evidence>
<dbReference type="SMART" id="SM00420">
    <property type="entry name" value="HTH_DEOR"/>
    <property type="match status" value="1"/>
</dbReference>
<dbReference type="InterPro" id="IPR001034">
    <property type="entry name" value="DeoR_HTH"/>
</dbReference>
<keyword evidence="3" id="KW-0804">Transcription</keyword>
<dbReference type="SMART" id="SM01134">
    <property type="entry name" value="DeoRC"/>
    <property type="match status" value="1"/>
</dbReference>
<dbReference type="RefSeq" id="WP_094095297.1">
    <property type="nucleotide sequence ID" value="NZ_BMHF01000020.1"/>
</dbReference>
<dbReference type="InterPro" id="IPR050313">
    <property type="entry name" value="Carb_Metab_HTH_regulators"/>
</dbReference>
<reference evidence="6" key="1">
    <citation type="journal article" date="2019" name="Int. J. Syst. Evol. Microbiol.">
        <title>The Global Catalogue of Microorganisms (GCM) 10K type strain sequencing project: providing services to taxonomists for standard genome sequencing and annotation.</title>
        <authorList>
            <consortium name="The Broad Institute Genomics Platform"/>
            <consortium name="The Broad Institute Genome Sequencing Center for Infectious Disease"/>
            <person name="Wu L."/>
            <person name="Ma J."/>
        </authorList>
    </citation>
    <scope>NUCLEOTIDE SEQUENCE [LARGE SCALE GENOMIC DNA]</scope>
    <source>
        <strain evidence="6">CGMCC 1.15044</strain>
    </source>
</reference>
<sequence>MYQEQRLTWIRTYLSSHKTIKLEEICEMLGVSRDTARRDLVKLDERGDIIRVKGGAALPSSTPVLIDYTARQATEGKERIAQRAVSLIHDHYDLLIDTSSTCALMAKHMGHKTVNVLTNSIDLVDLLGKHTEIQAFLLPGKFNKKHRNLTGPRTIEMLNDFKVDQLFLGACGISGDGLTSPDEEEAFLKKKMISRARQVVLLADHTKFQREFLHKVCDLEDIDVIVTDLAPDDDMKEQMKDHDIELIIQEESEDIEWKPLK</sequence>
<dbReference type="Pfam" id="PF08220">
    <property type="entry name" value="HTH_DeoR"/>
    <property type="match status" value="1"/>
</dbReference>
<dbReference type="Gene3D" id="1.10.10.10">
    <property type="entry name" value="Winged helix-like DNA-binding domain superfamily/Winged helix DNA-binding domain"/>
    <property type="match status" value="1"/>
</dbReference>
<keyword evidence="2" id="KW-0238">DNA-binding</keyword>
<keyword evidence="6" id="KW-1185">Reference proteome</keyword>
<dbReference type="PRINTS" id="PR00037">
    <property type="entry name" value="HTHLACR"/>
</dbReference>
<gene>
    <name evidence="5" type="primary">glcR</name>
    <name evidence="5" type="ORF">GCM10010917_38830</name>
</gene>
<evidence type="ECO:0000256" key="2">
    <source>
        <dbReference type="ARBA" id="ARBA00023125"/>
    </source>
</evidence>
<evidence type="ECO:0000256" key="1">
    <source>
        <dbReference type="ARBA" id="ARBA00023015"/>
    </source>
</evidence>
<dbReference type="InterPro" id="IPR037171">
    <property type="entry name" value="NagB/RpiA_transferase-like"/>
</dbReference>
<dbReference type="PANTHER" id="PTHR30363">
    <property type="entry name" value="HTH-TYPE TRANSCRIPTIONAL REGULATOR SRLR-RELATED"/>
    <property type="match status" value="1"/>
</dbReference>
<dbReference type="Gene3D" id="3.40.50.1360">
    <property type="match status" value="1"/>
</dbReference>
<protein>
    <submittedName>
        <fullName evidence="5">HTH-type transcriptional repressor GlcR</fullName>
    </submittedName>
</protein>
<dbReference type="InterPro" id="IPR036388">
    <property type="entry name" value="WH-like_DNA-bd_sf"/>
</dbReference>
<feature type="domain" description="HTH deoR-type" evidence="4">
    <location>
        <begin position="3"/>
        <end position="58"/>
    </location>
</feature>
<dbReference type="InterPro" id="IPR014036">
    <property type="entry name" value="DeoR-like_C"/>
</dbReference>
<organism evidence="5 6">
    <name type="scientific">Paenibacillus physcomitrellae</name>
    <dbReference type="NCBI Taxonomy" id="1619311"/>
    <lineage>
        <taxon>Bacteria</taxon>
        <taxon>Bacillati</taxon>
        <taxon>Bacillota</taxon>
        <taxon>Bacilli</taxon>
        <taxon>Bacillales</taxon>
        <taxon>Paenibacillaceae</taxon>
        <taxon>Paenibacillus</taxon>
    </lineage>
</organism>
<name>A0ABQ1GSV1_9BACL</name>
<dbReference type="PROSITE" id="PS51000">
    <property type="entry name" value="HTH_DEOR_2"/>
    <property type="match status" value="1"/>
</dbReference>
<accession>A0ABQ1GSV1</accession>